<reference evidence="4" key="1">
    <citation type="submission" date="2025-08" db="UniProtKB">
        <authorList>
            <consortium name="RefSeq"/>
        </authorList>
    </citation>
    <scope>IDENTIFICATION</scope>
</reference>
<dbReference type="PANTHER" id="PTHR11533:SF294">
    <property type="entry name" value="THYROTROPIN-RELEASING HORMONE-DEGRADING ECTOENZYME"/>
    <property type="match status" value="1"/>
</dbReference>
<name>A0ABM1EF68_PRICU</name>
<dbReference type="InterPro" id="IPR050344">
    <property type="entry name" value="Peptidase_M1_aminopeptidases"/>
</dbReference>
<dbReference type="Pfam" id="PF11838">
    <property type="entry name" value="ERAP1_C"/>
    <property type="match status" value="1"/>
</dbReference>
<proteinExistence type="inferred from homology"/>
<evidence type="ECO:0000259" key="2">
    <source>
        <dbReference type="Pfam" id="PF11838"/>
    </source>
</evidence>
<comment type="similarity">
    <text evidence="1">Belongs to the peptidase M1 family.</text>
</comment>
<protein>
    <submittedName>
        <fullName evidence="4">Aminopeptidase N-like</fullName>
    </submittedName>
</protein>
<dbReference type="Proteomes" id="UP000695022">
    <property type="component" value="Unplaced"/>
</dbReference>
<evidence type="ECO:0000256" key="1">
    <source>
        <dbReference type="ARBA" id="ARBA00010136"/>
    </source>
</evidence>
<organism evidence="3 4">
    <name type="scientific">Priapulus caudatus</name>
    <name type="common">Priapulid worm</name>
    <dbReference type="NCBI Taxonomy" id="37621"/>
    <lineage>
        <taxon>Eukaryota</taxon>
        <taxon>Metazoa</taxon>
        <taxon>Ecdysozoa</taxon>
        <taxon>Scalidophora</taxon>
        <taxon>Priapulida</taxon>
        <taxon>Priapulimorpha</taxon>
        <taxon>Priapulimorphida</taxon>
        <taxon>Priapulidae</taxon>
        <taxon>Priapulus</taxon>
    </lineage>
</organism>
<keyword evidence="3" id="KW-1185">Reference proteome</keyword>
<accession>A0ABM1EF68</accession>
<dbReference type="RefSeq" id="XP_014670839.1">
    <property type="nucleotide sequence ID" value="XM_014815353.1"/>
</dbReference>
<feature type="domain" description="ERAP1-like C-terminal" evidence="2">
    <location>
        <begin position="9"/>
        <end position="209"/>
    </location>
</feature>
<dbReference type="GeneID" id="106811650"/>
<dbReference type="InterPro" id="IPR024571">
    <property type="entry name" value="ERAP1-like_C_dom"/>
</dbReference>
<evidence type="ECO:0000313" key="3">
    <source>
        <dbReference type="Proteomes" id="UP000695022"/>
    </source>
</evidence>
<sequence length="210" mass="24107">MDQVNILISTDFLEKETEYITWYFTQSALYYIDLMLSSRDVYAELMAYMRVKVGRFYDSVSGLNMTHRDSDMTILKRSVAVDVACGSNLTQCVDSAESLFTVWATNHTNSIDVNYEQYVSCAAVRHGDSSLAELALQHVTSGSKYRHQMARALGCCLNATVMQRYLSLSLEQAMPLIESMNIFAYASKYHEGRQMAWQYIKDYFYELVSR</sequence>
<dbReference type="PANTHER" id="PTHR11533">
    <property type="entry name" value="PROTEASE M1 ZINC METALLOPROTEASE"/>
    <property type="match status" value="1"/>
</dbReference>
<evidence type="ECO:0000313" key="4">
    <source>
        <dbReference type="RefSeq" id="XP_014670839.1"/>
    </source>
</evidence>
<dbReference type="Gene3D" id="1.25.50.20">
    <property type="match status" value="1"/>
</dbReference>
<gene>
    <name evidence="4" type="primary">LOC106811650</name>
</gene>